<dbReference type="AlphaFoldDB" id="A0A432WL58"/>
<feature type="compositionally biased region" description="Low complexity" evidence="1">
    <location>
        <begin position="30"/>
        <end position="42"/>
    </location>
</feature>
<evidence type="ECO:0000256" key="2">
    <source>
        <dbReference type="SAM" id="SignalP"/>
    </source>
</evidence>
<comment type="caution">
    <text evidence="4">The sequence shown here is derived from an EMBL/GenBank/DDBJ whole genome shotgun (WGS) entry which is preliminary data.</text>
</comment>
<keyword evidence="2" id="KW-0732">Signal</keyword>
<dbReference type="EMBL" id="PIPP01000007">
    <property type="protein sequence ID" value="RUO34437.1"/>
    <property type="molecule type" value="Genomic_DNA"/>
</dbReference>
<evidence type="ECO:0000259" key="3">
    <source>
        <dbReference type="Pfam" id="PF07995"/>
    </source>
</evidence>
<name>A0A432WL58_9GAMM</name>
<dbReference type="OrthoDB" id="9770043at2"/>
<dbReference type="Gene3D" id="2.120.10.30">
    <property type="entry name" value="TolB, C-terminal domain"/>
    <property type="match status" value="1"/>
</dbReference>
<dbReference type="InterPro" id="IPR011042">
    <property type="entry name" value="6-blade_b-propeller_TolB-like"/>
</dbReference>
<dbReference type="PANTHER" id="PTHR19328:SF75">
    <property type="entry name" value="ALDOSE SUGAR DEHYDROGENASE YLII"/>
    <property type="match status" value="1"/>
</dbReference>
<dbReference type="SUPFAM" id="SSF50952">
    <property type="entry name" value="Soluble quinoprotein glucose dehydrogenase"/>
    <property type="match status" value="1"/>
</dbReference>
<dbReference type="InterPro" id="IPR012938">
    <property type="entry name" value="Glc/Sorbosone_DH"/>
</dbReference>
<evidence type="ECO:0000313" key="5">
    <source>
        <dbReference type="Proteomes" id="UP000286934"/>
    </source>
</evidence>
<keyword evidence="5" id="KW-1185">Reference proteome</keyword>
<evidence type="ECO:0000256" key="1">
    <source>
        <dbReference type="SAM" id="MobiDB-lite"/>
    </source>
</evidence>
<feature type="compositionally biased region" description="Acidic residues" evidence="1">
    <location>
        <begin position="43"/>
        <end position="53"/>
    </location>
</feature>
<sequence>MLLCLLAYGTVLESQPAFAFTSSAQIQEQISAQEGNSDASSDASDEESSEPEIENSPYQYEHLATDLAFPWSLVFLTDNTMLITERGGMVRHLDSEGSEINQFMPPLEDLWVSGQAGLFDIALSPQFSRNNTVFLSYACGTANANNTCLARLTWNGETLEDAQVIFRAAPAKRGSAHYGGRIAFMPDNTLLLTLGDGFDYREDAQRVANHIGSVVRIEQDGSIPADNPMLASSSAKPEIFTYGHRNVQGIAWHPEQQRMFISEHGPRGGDEINRLRSGANYGWPLITDGLDYTGALISPYKQLPGLTAAEFSWTPSIAPAGLAIYYGDMFNEWNGDLLVPALAGKHVARLRFRTRSEIILSLPEHAANLDNAGAHKPLQLEEILFTELNQRIRDIRVHPQTGALYLLTDSAAGSLIKVTPSDE</sequence>
<protein>
    <submittedName>
        <fullName evidence="4">Glucose dehydrogenase</fullName>
    </submittedName>
</protein>
<proteinExistence type="predicted"/>
<evidence type="ECO:0000313" key="4">
    <source>
        <dbReference type="EMBL" id="RUO34437.1"/>
    </source>
</evidence>
<feature type="chain" id="PRO_5019407030" evidence="2">
    <location>
        <begin position="20"/>
        <end position="423"/>
    </location>
</feature>
<dbReference type="InterPro" id="IPR011041">
    <property type="entry name" value="Quinoprot_gluc/sorb_DH_b-prop"/>
</dbReference>
<dbReference type="Pfam" id="PF07995">
    <property type="entry name" value="GSDH"/>
    <property type="match status" value="1"/>
</dbReference>
<organism evidence="4 5">
    <name type="scientific">Aliidiomarina shirensis</name>
    <dbReference type="NCBI Taxonomy" id="1048642"/>
    <lineage>
        <taxon>Bacteria</taxon>
        <taxon>Pseudomonadati</taxon>
        <taxon>Pseudomonadota</taxon>
        <taxon>Gammaproteobacteria</taxon>
        <taxon>Alteromonadales</taxon>
        <taxon>Idiomarinaceae</taxon>
        <taxon>Aliidiomarina</taxon>
    </lineage>
</organism>
<gene>
    <name evidence="4" type="ORF">CWE13_12390</name>
</gene>
<accession>A0A432WL58</accession>
<feature type="signal peptide" evidence="2">
    <location>
        <begin position="1"/>
        <end position="19"/>
    </location>
</feature>
<reference evidence="5" key="1">
    <citation type="journal article" date="2018" name="Front. Microbiol.">
        <title>Genome-Based Analysis Reveals the Taxonomy and Diversity of the Family Idiomarinaceae.</title>
        <authorList>
            <person name="Liu Y."/>
            <person name="Lai Q."/>
            <person name="Shao Z."/>
        </authorList>
    </citation>
    <scope>NUCLEOTIDE SEQUENCE [LARGE SCALE GENOMIC DNA]</scope>
    <source>
        <strain evidence="5">AIS</strain>
    </source>
</reference>
<feature type="domain" description="Glucose/Sorbosone dehydrogenase" evidence="3">
    <location>
        <begin position="68"/>
        <end position="417"/>
    </location>
</feature>
<dbReference type="PANTHER" id="PTHR19328">
    <property type="entry name" value="HEDGEHOG-INTERACTING PROTEIN"/>
    <property type="match status" value="1"/>
</dbReference>
<dbReference type="Proteomes" id="UP000286934">
    <property type="component" value="Unassembled WGS sequence"/>
</dbReference>
<feature type="region of interest" description="Disordered" evidence="1">
    <location>
        <begin position="30"/>
        <end position="55"/>
    </location>
</feature>